<dbReference type="PANTHER" id="PTHR43677:SF4">
    <property type="entry name" value="QUINONE OXIDOREDUCTASE-LIKE PROTEIN 2"/>
    <property type="match status" value="1"/>
</dbReference>
<comment type="caution">
    <text evidence="2">The sequence shown here is derived from an EMBL/GenBank/DDBJ whole genome shotgun (WGS) entry which is preliminary data.</text>
</comment>
<dbReference type="Pfam" id="PF00107">
    <property type="entry name" value="ADH_zinc_N"/>
    <property type="match status" value="1"/>
</dbReference>
<dbReference type="SUPFAM" id="SSF50129">
    <property type="entry name" value="GroES-like"/>
    <property type="match status" value="1"/>
</dbReference>
<evidence type="ECO:0000313" key="3">
    <source>
        <dbReference type="Proteomes" id="UP001595957"/>
    </source>
</evidence>
<dbReference type="InterPro" id="IPR013149">
    <property type="entry name" value="ADH-like_C"/>
</dbReference>
<dbReference type="InterPro" id="IPR051397">
    <property type="entry name" value="Zn-ADH-like_protein"/>
</dbReference>
<keyword evidence="3" id="KW-1185">Reference proteome</keyword>
<feature type="domain" description="Enoyl reductase (ER)" evidence="1">
    <location>
        <begin position="10"/>
        <end position="316"/>
    </location>
</feature>
<dbReference type="EMBL" id="JBHSFZ010000058">
    <property type="protein sequence ID" value="MFC4595726.1"/>
    <property type="molecule type" value="Genomic_DNA"/>
</dbReference>
<reference evidence="3" key="1">
    <citation type="journal article" date="2019" name="Int. J. Syst. Evol. Microbiol.">
        <title>The Global Catalogue of Microorganisms (GCM) 10K type strain sequencing project: providing services to taxonomists for standard genome sequencing and annotation.</title>
        <authorList>
            <consortium name="The Broad Institute Genomics Platform"/>
            <consortium name="The Broad Institute Genome Sequencing Center for Infectious Disease"/>
            <person name="Wu L."/>
            <person name="Ma J."/>
        </authorList>
    </citation>
    <scope>NUCLEOTIDE SEQUENCE [LARGE SCALE GENOMIC DNA]</scope>
    <source>
        <strain evidence="3">NBRC 103632</strain>
    </source>
</reference>
<dbReference type="SMART" id="SM00829">
    <property type="entry name" value="PKS_ER"/>
    <property type="match status" value="1"/>
</dbReference>
<dbReference type="InterPro" id="IPR036291">
    <property type="entry name" value="NAD(P)-bd_dom_sf"/>
</dbReference>
<dbReference type="InterPro" id="IPR011032">
    <property type="entry name" value="GroES-like_sf"/>
</dbReference>
<organism evidence="2 3">
    <name type="scientific">Sphingobium tyrosinilyticum</name>
    <dbReference type="NCBI Taxonomy" id="2715436"/>
    <lineage>
        <taxon>Bacteria</taxon>
        <taxon>Pseudomonadati</taxon>
        <taxon>Pseudomonadota</taxon>
        <taxon>Alphaproteobacteria</taxon>
        <taxon>Sphingomonadales</taxon>
        <taxon>Sphingomonadaceae</taxon>
        <taxon>Sphingobium</taxon>
    </lineage>
</organism>
<proteinExistence type="predicted"/>
<sequence>MKAAIYDSNGGPRVLRYVDVPDPVAGPGDVLIHVEAISIEGGDLMGRRSVTPGDPPRVKGYVAAGRVMAVGEEVADFQIGDRVTSFAAEGSHAELRAVPATQCWRVPTDMDLPTAAAALVPFGTAGLALKLGGLRGGDVVLVQGASGGVGVAAVQIAHKAGARVLGTGSEAASLEALRVYGLTDPIVTDTITTNEYVRSLLGQGVDLVIDNVGGRAVTIGLKALADGGRLVLVGLFDHDVQPIDPITLLVRRLTVVGCYLGPIIAEPWVRAMIDNMLLRIAAGDLSAPIDRIFPLNQAAAAHERAEARGRIGRVVMVP</sequence>
<dbReference type="RefSeq" id="WP_380806272.1">
    <property type="nucleotide sequence ID" value="NZ_JBHSFZ010000058.1"/>
</dbReference>
<dbReference type="Pfam" id="PF08240">
    <property type="entry name" value="ADH_N"/>
    <property type="match status" value="1"/>
</dbReference>
<evidence type="ECO:0000313" key="2">
    <source>
        <dbReference type="EMBL" id="MFC4595726.1"/>
    </source>
</evidence>
<gene>
    <name evidence="2" type="ORF">ACFO3E_16320</name>
</gene>
<dbReference type="Proteomes" id="UP001595957">
    <property type="component" value="Unassembled WGS sequence"/>
</dbReference>
<name>A0ABV9F4P5_9SPHN</name>
<accession>A0ABV9F4P5</accession>
<dbReference type="SUPFAM" id="SSF51735">
    <property type="entry name" value="NAD(P)-binding Rossmann-fold domains"/>
    <property type="match status" value="1"/>
</dbReference>
<protein>
    <submittedName>
        <fullName evidence="2">Zinc-binding alcohol dehydrogenase family protein</fullName>
    </submittedName>
</protein>
<dbReference type="Gene3D" id="3.90.180.10">
    <property type="entry name" value="Medium-chain alcohol dehydrogenases, catalytic domain"/>
    <property type="match status" value="1"/>
</dbReference>
<dbReference type="Gene3D" id="3.40.50.720">
    <property type="entry name" value="NAD(P)-binding Rossmann-like Domain"/>
    <property type="match status" value="1"/>
</dbReference>
<dbReference type="InterPro" id="IPR013154">
    <property type="entry name" value="ADH-like_N"/>
</dbReference>
<evidence type="ECO:0000259" key="1">
    <source>
        <dbReference type="SMART" id="SM00829"/>
    </source>
</evidence>
<dbReference type="InterPro" id="IPR020843">
    <property type="entry name" value="ER"/>
</dbReference>
<dbReference type="PANTHER" id="PTHR43677">
    <property type="entry name" value="SHORT-CHAIN DEHYDROGENASE/REDUCTASE"/>
    <property type="match status" value="1"/>
</dbReference>